<evidence type="ECO:0000313" key="2">
    <source>
        <dbReference type="EMBL" id="MXO88024.1"/>
    </source>
</evidence>
<dbReference type="OrthoDB" id="7340239at2"/>
<evidence type="ECO:0000313" key="3">
    <source>
        <dbReference type="Proteomes" id="UP000435243"/>
    </source>
</evidence>
<evidence type="ECO:0008006" key="4">
    <source>
        <dbReference type="Google" id="ProtNLM"/>
    </source>
</evidence>
<dbReference type="EMBL" id="WTYY01000002">
    <property type="protein sequence ID" value="MXO88024.1"/>
    <property type="molecule type" value="Genomic_DNA"/>
</dbReference>
<gene>
    <name evidence="2" type="ORF">GRI32_04645</name>
</gene>
<sequence length="190" mass="20647">MRTQATLLVLAAAFSLLPASASGQVADDAITQFETLEDAMAQPGLSRTQRFAAGDKWCHGPAYPGELTCSQQLAALAEGELETTWDQSVLIADVADSYLRDECTREDSTTGCNIPALMDLLTLSQEAWRDYAAAQCEAEAHRGRGGWGGTADRNFCSARLAAVRADEIEDMMRFYRAQFGPELDLGEETQ</sequence>
<keyword evidence="3" id="KW-1185">Reference proteome</keyword>
<feature type="signal peptide" evidence="1">
    <location>
        <begin position="1"/>
        <end position="21"/>
    </location>
</feature>
<keyword evidence="1" id="KW-0732">Signal</keyword>
<accession>A0A844ZKD5</accession>
<dbReference type="Gene3D" id="1.20.1270.180">
    <property type="match status" value="1"/>
</dbReference>
<evidence type="ECO:0000256" key="1">
    <source>
        <dbReference type="SAM" id="SignalP"/>
    </source>
</evidence>
<feature type="chain" id="PRO_5032436894" description="DUF1311 domain-containing protein" evidence="1">
    <location>
        <begin position="22"/>
        <end position="190"/>
    </location>
</feature>
<proteinExistence type="predicted"/>
<dbReference type="RefSeq" id="WP_160589957.1">
    <property type="nucleotide sequence ID" value="NZ_BAAAFP010000002.1"/>
</dbReference>
<organism evidence="2 3">
    <name type="scientific">Alteraurantiacibacter aestuarii</name>
    <dbReference type="NCBI Taxonomy" id="650004"/>
    <lineage>
        <taxon>Bacteria</taxon>
        <taxon>Pseudomonadati</taxon>
        <taxon>Pseudomonadota</taxon>
        <taxon>Alphaproteobacteria</taxon>
        <taxon>Sphingomonadales</taxon>
        <taxon>Erythrobacteraceae</taxon>
        <taxon>Alteraurantiacibacter</taxon>
    </lineage>
</organism>
<dbReference type="AlphaFoldDB" id="A0A844ZKD5"/>
<reference evidence="2 3" key="1">
    <citation type="submission" date="2019-12" db="EMBL/GenBank/DDBJ databases">
        <title>Genomic-based taxomic classification of the family Erythrobacteraceae.</title>
        <authorList>
            <person name="Xu L."/>
        </authorList>
    </citation>
    <scope>NUCLEOTIDE SEQUENCE [LARGE SCALE GENOMIC DNA]</scope>
    <source>
        <strain evidence="2 3">JCM 16339</strain>
    </source>
</reference>
<name>A0A844ZKD5_9SPHN</name>
<dbReference type="Proteomes" id="UP000435243">
    <property type="component" value="Unassembled WGS sequence"/>
</dbReference>
<comment type="caution">
    <text evidence="2">The sequence shown here is derived from an EMBL/GenBank/DDBJ whole genome shotgun (WGS) entry which is preliminary data.</text>
</comment>
<protein>
    <recommendedName>
        <fullName evidence="4">DUF1311 domain-containing protein</fullName>
    </recommendedName>
</protein>